<protein>
    <submittedName>
        <fullName evidence="2">Uncharacterized protein</fullName>
    </submittedName>
</protein>
<feature type="signal peptide" evidence="1">
    <location>
        <begin position="1"/>
        <end position="20"/>
    </location>
</feature>
<dbReference type="Proteomes" id="UP000472260">
    <property type="component" value="Unassembled WGS sequence"/>
</dbReference>
<evidence type="ECO:0000313" key="3">
    <source>
        <dbReference type="Proteomes" id="UP000472260"/>
    </source>
</evidence>
<feature type="chain" id="PRO_5025531173" evidence="1">
    <location>
        <begin position="21"/>
        <end position="89"/>
    </location>
</feature>
<proteinExistence type="predicted"/>
<keyword evidence="3" id="KW-1185">Reference proteome</keyword>
<evidence type="ECO:0000313" key="2">
    <source>
        <dbReference type="Ensembl" id="ENSSANP00000076790.1"/>
    </source>
</evidence>
<reference evidence="2" key="2">
    <citation type="submission" date="2025-09" db="UniProtKB">
        <authorList>
            <consortium name="Ensembl"/>
        </authorList>
    </citation>
    <scope>IDENTIFICATION</scope>
</reference>
<dbReference type="AlphaFoldDB" id="A0A671R0W1"/>
<reference evidence="2" key="1">
    <citation type="submission" date="2025-08" db="UniProtKB">
        <authorList>
            <consortium name="Ensembl"/>
        </authorList>
    </citation>
    <scope>IDENTIFICATION</scope>
</reference>
<keyword evidence="1" id="KW-0732">Signal</keyword>
<name>A0A671R0W1_9TELE</name>
<accession>A0A671R0W1</accession>
<sequence>MGHRFTFLPLLSSLKILSSSEQSHCGCSHESGVVRQAFLLVQQRLLDEKVDVAVLVLVQPLFWNNLCVALVSDNDYVYVAYNKNVTESL</sequence>
<organism evidence="2 3">
    <name type="scientific">Sinocyclocheilus anshuiensis</name>
    <dbReference type="NCBI Taxonomy" id="1608454"/>
    <lineage>
        <taxon>Eukaryota</taxon>
        <taxon>Metazoa</taxon>
        <taxon>Chordata</taxon>
        <taxon>Craniata</taxon>
        <taxon>Vertebrata</taxon>
        <taxon>Euteleostomi</taxon>
        <taxon>Actinopterygii</taxon>
        <taxon>Neopterygii</taxon>
        <taxon>Teleostei</taxon>
        <taxon>Ostariophysi</taxon>
        <taxon>Cypriniformes</taxon>
        <taxon>Cyprinidae</taxon>
        <taxon>Cyprininae</taxon>
        <taxon>Sinocyclocheilus</taxon>
    </lineage>
</organism>
<evidence type="ECO:0000256" key="1">
    <source>
        <dbReference type="SAM" id="SignalP"/>
    </source>
</evidence>
<dbReference type="Ensembl" id="ENSSANT00000081610.1">
    <property type="protein sequence ID" value="ENSSANP00000076790.1"/>
    <property type="gene ID" value="ENSSANG00000038230.1"/>
</dbReference>